<organism evidence="2">
    <name type="scientific">Anopheles darlingi</name>
    <name type="common">Mosquito</name>
    <dbReference type="NCBI Taxonomy" id="43151"/>
    <lineage>
        <taxon>Eukaryota</taxon>
        <taxon>Metazoa</taxon>
        <taxon>Ecdysozoa</taxon>
        <taxon>Arthropoda</taxon>
        <taxon>Hexapoda</taxon>
        <taxon>Insecta</taxon>
        <taxon>Pterygota</taxon>
        <taxon>Neoptera</taxon>
        <taxon>Endopterygota</taxon>
        <taxon>Diptera</taxon>
        <taxon>Nematocera</taxon>
        <taxon>Culicoidea</taxon>
        <taxon>Culicidae</taxon>
        <taxon>Anophelinae</taxon>
        <taxon>Anopheles</taxon>
    </lineage>
</organism>
<proteinExistence type="predicted"/>
<reference evidence="2" key="1">
    <citation type="submission" date="2018-01" db="EMBL/GenBank/DDBJ databases">
        <title>An insight into the sialome of Amazonian anophelines.</title>
        <authorList>
            <person name="Ribeiro J.M."/>
            <person name="Scarpassa V."/>
            <person name="Calvo E."/>
        </authorList>
    </citation>
    <scope>NUCLEOTIDE SEQUENCE</scope>
</reference>
<feature type="signal peptide" evidence="1">
    <location>
        <begin position="1"/>
        <end position="23"/>
    </location>
</feature>
<evidence type="ECO:0000256" key="1">
    <source>
        <dbReference type="SAM" id="SignalP"/>
    </source>
</evidence>
<accession>A0A2M4D153</accession>
<protein>
    <submittedName>
        <fullName evidence="2">Putative secreted protein</fullName>
    </submittedName>
</protein>
<dbReference type="EMBL" id="GGFL01007124">
    <property type="protein sequence ID" value="MBW71302.1"/>
    <property type="molecule type" value="Transcribed_RNA"/>
</dbReference>
<keyword evidence="1" id="KW-0732">Signal</keyword>
<evidence type="ECO:0000313" key="2">
    <source>
        <dbReference type="EMBL" id="MBW71302.1"/>
    </source>
</evidence>
<name>A0A2M4D153_ANODA</name>
<feature type="chain" id="PRO_5014844067" evidence="1">
    <location>
        <begin position="24"/>
        <end position="92"/>
    </location>
</feature>
<dbReference type="AlphaFoldDB" id="A0A2M4D153"/>
<sequence length="92" mass="10065">MPTVAAAAVVAVAAAVAVAVAAAADGDARVVAEWWPPVECTVPLHFDRSFDGVDGSTRCYRDDWPGMLRRLRLLLLLPDNHRRRYCCGTRLD</sequence>